<evidence type="ECO:0000313" key="3">
    <source>
        <dbReference type="Proteomes" id="UP001634394"/>
    </source>
</evidence>
<dbReference type="EMBL" id="JBJQND010000004">
    <property type="protein sequence ID" value="KAL3880592.1"/>
    <property type="molecule type" value="Genomic_DNA"/>
</dbReference>
<reference evidence="2 3" key="1">
    <citation type="submission" date="2024-11" db="EMBL/GenBank/DDBJ databases">
        <title>Chromosome-level genome assembly of the freshwater bivalve Anodonta woodiana.</title>
        <authorList>
            <person name="Chen X."/>
        </authorList>
    </citation>
    <scope>NUCLEOTIDE SEQUENCE [LARGE SCALE GENOMIC DNA]</scope>
    <source>
        <strain evidence="2">MN2024</strain>
        <tissue evidence="2">Gills</tissue>
    </source>
</reference>
<gene>
    <name evidence="2" type="ORF">ACJMK2_032821</name>
</gene>
<feature type="compositionally biased region" description="Basic residues" evidence="1">
    <location>
        <begin position="51"/>
        <end position="64"/>
    </location>
</feature>
<sequence length="173" mass="19705">MERHSCGMLVKEKTENSSSSAAGDKKTFAKEGYVQKPEKRNAQHQVSSAFAKRKRYKPPRRCVPKKPQPPPKVIVPKKPVAVFVQVTNLKRRDAFGLDTIVFQDDVIRPQTSVSLEFFIYNISVSVFWLESVYCLIVDYIIQFSCLLPHISISIYLVPSCRHLLFVVSRCNSG</sequence>
<proteinExistence type="predicted"/>
<feature type="region of interest" description="Disordered" evidence="1">
    <location>
        <begin position="1"/>
        <end position="69"/>
    </location>
</feature>
<feature type="compositionally biased region" description="Basic and acidic residues" evidence="1">
    <location>
        <begin position="1"/>
        <end position="15"/>
    </location>
</feature>
<dbReference type="AlphaFoldDB" id="A0ABD3X2X9"/>
<protein>
    <submittedName>
        <fullName evidence="2">Uncharacterized protein</fullName>
    </submittedName>
</protein>
<name>A0ABD3X2X9_SINWO</name>
<comment type="caution">
    <text evidence="2">The sequence shown here is derived from an EMBL/GenBank/DDBJ whole genome shotgun (WGS) entry which is preliminary data.</text>
</comment>
<accession>A0ABD3X2X9</accession>
<keyword evidence="3" id="KW-1185">Reference proteome</keyword>
<organism evidence="2 3">
    <name type="scientific">Sinanodonta woodiana</name>
    <name type="common">Chinese pond mussel</name>
    <name type="synonym">Anodonta woodiana</name>
    <dbReference type="NCBI Taxonomy" id="1069815"/>
    <lineage>
        <taxon>Eukaryota</taxon>
        <taxon>Metazoa</taxon>
        <taxon>Spiralia</taxon>
        <taxon>Lophotrochozoa</taxon>
        <taxon>Mollusca</taxon>
        <taxon>Bivalvia</taxon>
        <taxon>Autobranchia</taxon>
        <taxon>Heteroconchia</taxon>
        <taxon>Palaeoheterodonta</taxon>
        <taxon>Unionida</taxon>
        <taxon>Unionoidea</taxon>
        <taxon>Unionidae</taxon>
        <taxon>Unioninae</taxon>
        <taxon>Sinanodonta</taxon>
    </lineage>
</organism>
<dbReference type="Proteomes" id="UP001634394">
    <property type="component" value="Unassembled WGS sequence"/>
</dbReference>
<evidence type="ECO:0000313" key="2">
    <source>
        <dbReference type="EMBL" id="KAL3880592.1"/>
    </source>
</evidence>
<evidence type="ECO:0000256" key="1">
    <source>
        <dbReference type="SAM" id="MobiDB-lite"/>
    </source>
</evidence>